<dbReference type="PANTHER" id="PTHR47966:SF51">
    <property type="entry name" value="BETA-SITE APP-CLEAVING ENZYME, ISOFORM A-RELATED"/>
    <property type="match status" value="1"/>
</dbReference>
<evidence type="ECO:0000256" key="6">
    <source>
        <dbReference type="SAM" id="SignalP"/>
    </source>
</evidence>
<keyword evidence="2 5" id="KW-0064">Aspartyl protease</keyword>
<accession>A0AAD7F1N4</accession>
<evidence type="ECO:0000256" key="3">
    <source>
        <dbReference type="PIRSR" id="PIRSR601461-1"/>
    </source>
</evidence>
<name>A0AAD7F1N4_9AGAR</name>
<dbReference type="PANTHER" id="PTHR47966">
    <property type="entry name" value="BETA-SITE APP-CLEAVING ENZYME, ISOFORM A-RELATED"/>
    <property type="match status" value="1"/>
</dbReference>
<keyword evidence="5 8" id="KW-0645">Protease</keyword>
<evidence type="ECO:0000259" key="7">
    <source>
        <dbReference type="PROSITE" id="PS51767"/>
    </source>
</evidence>
<dbReference type="CDD" id="cd05471">
    <property type="entry name" value="pepsin_like"/>
    <property type="match status" value="1"/>
</dbReference>
<keyword evidence="4" id="KW-1015">Disulfide bond</keyword>
<evidence type="ECO:0000256" key="4">
    <source>
        <dbReference type="PIRSR" id="PIRSR601461-2"/>
    </source>
</evidence>
<comment type="caution">
    <text evidence="8">The sequence shown here is derived from an EMBL/GenBank/DDBJ whole genome shotgun (WGS) entry which is preliminary data.</text>
</comment>
<proteinExistence type="inferred from homology"/>
<dbReference type="InterPro" id="IPR021109">
    <property type="entry name" value="Peptidase_aspartic_dom_sf"/>
</dbReference>
<dbReference type="PRINTS" id="PR00792">
    <property type="entry name" value="PEPSIN"/>
</dbReference>
<dbReference type="InterPro" id="IPR001461">
    <property type="entry name" value="Aspartic_peptidase_A1"/>
</dbReference>
<gene>
    <name evidence="8" type="ORF">DFH08DRAFT_1073156</name>
</gene>
<dbReference type="InterPro" id="IPR034164">
    <property type="entry name" value="Pepsin-like_dom"/>
</dbReference>
<evidence type="ECO:0000256" key="2">
    <source>
        <dbReference type="ARBA" id="ARBA00022750"/>
    </source>
</evidence>
<sequence>MTRGISYSLVLALAATAALATAPHSDFKLTMNSALAQPAARRARVRASTPSIAASSSGRAASNTTSEPLFDYFNGTDLQWYGDITLGTPPQNFTVVFDTGSFSLEVPGTACGAACANQRQFNSSASSTFEDGQSSQTIVFGTGVGVDPVEGNNWEMWLSFVADVLTIADMTLPLGGFFLITNQTATFLPDPFDGILGLSPESGDLFAAGGYPGIFGMLFVPESEGGAGELTLGGADTTKFNGPVLYSPQVGNGNWQLGSRGIFVNGQTARTLQSNVSLIFDSGTSNMLFTEPIAEAIYSIISPDIAPNADEPGTYGIACDLIPTLLAVIDITFAGISGQGAFNLTIPSSELSSGPFRHKPELCQTLINVSEGFNLVGLSLLKHYYSVWDIDNQRMGFAPNGF</sequence>
<dbReference type="PROSITE" id="PS00141">
    <property type="entry name" value="ASP_PROTEASE"/>
    <property type="match status" value="1"/>
</dbReference>
<dbReference type="PROSITE" id="PS51767">
    <property type="entry name" value="PEPTIDASE_A1"/>
    <property type="match status" value="1"/>
</dbReference>
<dbReference type="Pfam" id="PF00026">
    <property type="entry name" value="Asp"/>
    <property type="match status" value="1"/>
</dbReference>
<dbReference type="GO" id="GO:0006508">
    <property type="term" value="P:proteolysis"/>
    <property type="evidence" value="ECO:0007669"/>
    <property type="project" value="UniProtKB-KW"/>
</dbReference>
<keyword evidence="6" id="KW-0732">Signal</keyword>
<dbReference type="InterPro" id="IPR001969">
    <property type="entry name" value="Aspartic_peptidase_AS"/>
</dbReference>
<keyword evidence="9" id="KW-1185">Reference proteome</keyword>
<evidence type="ECO:0000256" key="1">
    <source>
        <dbReference type="ARBA" id="ARBA00007447"/>
    </source>
</evidence>
<dbReference type="GO" id="GO:0004190">
    <property type="term" value="F:aspartic-type endopeptidase activity"/>
    <property type="evidence" value="ECO:0007669"/>
    <property type="project" value="UniProtKB-KW"/>
</dbReference>
<feature type="signal peptide" evidence="6">
    <location>
        <begin position="1"/>
        <end position="20"/>
    </location>
</feature>
<dbReference type="Proteomes" id="UP001218218">
    <property type="component" value="Unassembled WGS sequence"/>
</dbReference>
<feature type="disulfide bond" evidence="4">
    <location>
        <begin position="111"/>
        <end position="115"/>
    </location>
</feature>
<reference evidence="8" key="1">
    <citation type="submission" date="2023-03" db="EMBL/GenBank/DDBJ databases">
        <title>Massive genome expansion in bonnet fungi (Mycena s.s.) driven by repeated elements and novel gene families across ecological guilds.</title>
        <authorList>
            <consortium name="Lawrence Berkeley National Laboratory"/>
            <person name="Harder C.B."/>
            <person name="Miyauchi S."/>
            <person name="Viragh M."/>
            <person name="Kuo A."/>
            <person name="Thoen E."/>
            <person name="Andreopoulos B."/>
            <person name="Lu D."/>
            <person name="Skrede I."/>
            <person name="Drula E."/>
            <person name="Henrissat B."/>
            <person name="Morin E."/>
            <person name="Kohler A."/>
            <person name="Barry K."/>
            <person name="LaButti K."/>
            <person name="Morin E."/>
            <person name="Salamov A."/>
            <person name="Lipzen A."/>
            <person name="Mereny Z."/>
            <person name="Hegedus B."/>
            <person name="Baldrian P."/>
            <person name="Stursova M."/>
            <person name="Weitz H."/>
            <person name="Taylor A."/>
            <person name="Grigoriev I.V."/>
            <person name="Nagy L.G."/>
            <person name="Martin F."/>
            <person name="Kauserud H."/>
        </authorList>
    </citation>
    <scope>NUCLEOTIDE SEQUENCE</scope>
    <source>
        <strain evidence="8">CBHHK002</strain>
    </source>
</reference>
<feature type="domain" description="Peptidase A1" evidence="7">
    <location>
        <begin position="80"/>
        <end position="398"/>
    </location>
</feature>
<feature type="active site" evidence="3">
    <location>
        <position position="98"/>
    </location>
</feature>
<dbReference type="AlphaFoldDB" id="A0AAD7F1N4"/>
<dbReference type="EMBL" id="JARIHO010000003">
    <property type="protein sequence ID" value="KAJ7364431.1"/>
    <property type="molecule type" value="Genomic_DNA"/>
</dbReference>
<comment type="similarity">
    <text evidence="1 5">Belongs to the peptidase A1 family.</text>
</comment>
<evidence type="ECO:0000313" key="8">
    <source>
        <dbReference type="EMBL" id="KAJ7364431.1"/>
    </source>
</evidence>
<organism evidence="8 9">
    <name type="scientific">Mycena albidolilacea</name>
    <dbReference type="NCBI Taxonomy" id="1033008"/>
    <lineage>
        <taxon>Eukaryota</taxon>
        <taxon>Fungi</taxon>
        <taxon>Dikarya</taxon>
        <taxon>Basidiomycota</taxon>
        <taxon>Agaricomycotina</taxon>
        <taxon>Agaricomycetes</taxon>
        <taxon>Agaricomycetidae</taxon>
        <taxon>Agaricales</taxon>
        <taxon>Marasmiineae</taxon>
        <taxon>Mycenaceae</taxon>
        <taxon>Mycena</taxon>
    </lineage>
</organism>
<evidence type="ECO:0000313" key="9">
    <source>
        <dbReference type="Proteomes" id="UP001218218"/>
    </source>
</evidence>
<keyword evidence="5" id="KW-0378">Hydrolase</keyword>
<feature type="chain" id="PRO_5041938766" evidence="6">
    <location>
        <begin position="21"/>
        <end position="402"/>
    </location>
</feature>
<dbReference type="InterPro" id="IPR033121">
    <property type="entry name" value="PEPTIDASE_A1"/>
</dbReference>
<dbReference type="SUPFAM" id="SSF50630">
    <property type="entry name" value="Acid proteases"/>
    <property type="match status" value="1"/>
</dbReference>
<dbReference type="Gene3D" id="2.40.70.10">
    <property type="entry name" value="Acid Proteases"/>
    <property type="match status" value="2"/>
</dbReference>
<protein>
    <submittedName>
        <fullName evidence="8">Acid protease</fullName>
    </submittedName>
</protein>
<evidence type="ECO:0000256" key="5">
    <source>
        <dbReference type="RuleBase" id="RU000454"/>
    </source>
</evidence>
<feature type="active site" evidence="3">
    <location>
        <position position="281"/>
    </location>
</feature>